<feature type="compositionally biased region" description="Basic and acidic residues" evidence="4">
    <location>
        <begin position="57"/>
        <end position="68"/>
    </location>
</feature>
<evidence type="ECO:0000256" key="1">
    <source>
        <dbReference type="ARBA" id="ARBA00022578"/>
    </source>
</evidence>
<keyword evidence="6" id="KW-1185">Reference proteome</keyword>
<evidence type="ECO:0000256" key="4">
    <source>
        <dbReference type="SAM" id="MobiDB-lite"/>
    </source>
</evidence>
<dbReference type="EMBL" id="CAKXAJ010007522">
    <property type="protein sequence ID" value="CAH2210434.1"/>
    <property type="molecule type" value="Genomic_DNA"/>
</dbReference>
<dbReference type="PANTHER" id="PTHR33217:SF8">
    <property type="entry name" value="MUTATOR FAMILY TRANSPOSASE"/>
    <property type="match status" value="1"/>
</dbReference>
<dbReference type="NCBIfam" id="NF033543">
    <property type="entry name" value="transpos_IS256"/>
    <property type="match status" value="1"/>
</dbReference>
<evidence type="ECO:0000313" key="5">
    <source>
        <dbReference type="EMBL" id="CAH2210434.1"/>
    </source>
</evidence>
<dbReference type="InterPro" id="IPR001207">
    <property type="entry name" value="Transposase_mutator"/>
</dbReference>
<keyword evidence="1" id="KW-0815">Transposition</keyword>
<dbReference type="GO" id="GO:0006313">
    <property type="term" value="P:DNA transposition"/>
    <property type="evidence" value="ECO:0007669"/>
    <property type="project" value="InterPro"/>
</dbReference>
<feature type="region of interest" description="Disordered" evidence="4">
    <location>
        <begin position="57"/>
        <end position="96"/>
    </location>
</feature>
<sequence>MSQKIANRTTGLVDYKELETNILSSIREGRPLTGRDGALTPFIKKLLEVSLEGEIENHLSTESEENNRRNGRNSKTLNTSSGSFELFTPRDRNGSFEPQAVKKRQTNLHPELEKKILSMFASGMGYKDIASHVEEIYDHKISAAEISSITDKLLPVINEWRSRPLQSVYPIVFMDGMFFKVKEDGRCVSKCMYNILGVDQEGKKEVLGFYLAESEGANFWLGVLNDLKERGVEDILIACVDGLKSFPTAINSVFPNAEVQLCIVHQIRNSLKYVSSKDVKSFMSDLKKIYQASNKEIAENYLLELDEKWGTKYPMVIKSWQNNWENLSGYFKYSDPVKRLVYTTNPIEGLHRQIRKFTKTKASISALYKQVYCAIKKVEEKWTMSVQNWALTVSQLDIFFPNRLKIELN</sequence>
<name>A0A8S4QIB2_9NEOP</name>
<dbReference type="GO" id="GO:0004803">
    <property type="term" value="F:transposase activity"/>
    <property type="evidence" value="ECO:0007669"/>
    <property type="project" value="InterPro"/>
</dbReference>
<evidence type="ECO:0000256" key="2">
    <source>
        <dbReference type="ARBA" id="ARBA00023125"/>
    </source>
</evidence>
<gene>
    <name evidence="5" type="primary">jg12630</name>
    <name evidence="5" type="ORF">PAEG_LOCUS2339</name>
</gene>
<keyword evidence="2" id="KW-0238">DNA-binding</keyword>
<dbReference type="OrthoDB" id="10262298at2759"/>
<dbReference type="Pfam" id="PF00872">
    <property type="entry name" value="Transposase_mut"/>
    <property type="match status" value="1"/>
</dbReference>
<accession>A0A8S4QIB2</accession>
<dbReference type="GO" id="GO:0003677">
    <property type="term" value="F:DNA binding"/>
    <property type="evidence" value="ECO:0007669"/>
    <property type="project" value="UniProtKB-KW"/>
</dbReference>
<comment type="caution">
    <text evidence="5">The sequence shown here is derived from an EMBL/GenBank/DDBJ whole genome shotgun (WGS) entry which is preliminary data.</text>
</comment>
<keyword evidence="3" id="KW-0233">DNA recombination</keyword>
<organism evidence="5 6">
    <name type="scientific">Pararge aegeria aegeria</name>
    <dbReference type="NCBI Taxonomy" id="348720"/>
    <lineage>
        <taxon>Eukaryota</taxon>
        <taxon>Metazoa</taxon>
        <taxon>Ecdysozoa</taxon>
        <taxon>Arthropoda</taxon>
        <taxon>Hexapoda</taxon>
        <taxon>Insecta</taxon>
        <taxon>Pterygota</taxon>
        <taxon>Neoptera</taxon>
        <taxon>Endopterygota</taxon>
        <taxon>Lepidoptera</taxon>
        <taxon>Glossata</taxon>
        <taxon>Ditrysia</taxon>
        <taxon>Papilionoidea</taxon>
        <taxon>Nymphalidae</taxon>
        <taxon>Satyrinae</taxon>
        <taxon>Satyrini</taxon>
        <taxon>Parargina</taxon>
        <taxon>Pararge</taxon>
    </lineage>
</organism>
<dbReference type="Proteomes" id="UP000838756">
    <property type="component" value="Unassembled WGS sequence"/>
</dbReference>
<proteinExistence type="predicted"/>
<evidence type="ECO:0000313" key="6">
    <source>
        <dbReference type="Proteomes" id="UP000838756"/>
    </source>
</evidence>
<protein>
    <submittedName>
        <fullName evidence="5">Jg12630 protein</fullName>
    </submittedName>
</protein>
<dbReference type="AlphaFoldDB" id="A0A8S4QIB2"/>
<dbReference type="PANTHER" id="PTHR33217">
    <property type="entry name" value="TRANSPOSASE FOR INSERTION SEQUENCE ELEMENT IS1081"/>
    <property type="match status" value="1"/>
</dbReference>
<reference evidence="5" key="1">
    <citation type="submission" date="2022-03" db="EMBL/GenBank/DDBJ databases">
        <authorList>
            <person name="Lindestad O."/>
        </authorList>
    </citation>
    <scope>NUCLEOTIDE SEQUENCE</scope>
</reference>
<evidence type="ECO:0000256" key="3">
    <source>
        <dbReference type="ARBA" id="ARBA00023172"/>
    </source>
</evidence>